<feature type="compositionally biased region" description="Low complexity" evidence="1">
    <location>
        <begin position="175"/>
        <end position="193"/>
    </location>
</feature>
<sequence>MIGNLHCYIFYQVRLLLNLVNLKMKLIRSKPEFCLIAPANGNYEVIIEHASLFVREVKVSPGVLLGHTKALQSTSARYPIDRILCKMYSISKGSFSFSQDNVFLGQMLKRLIITCVYNDAFNGTYSSNPFHFKHNNLNFLGVYVDGNPISSKPLKPDYSNDQSIRAFNSLLVGTTTSQPATPTSQPTAEHAPTAPQPATPTPNASPQMPDGYIHLVGDMILGVAEFLGCLKVHLRHCVVKNNQYIPTRTGIAISPYHWQVLPDSISTLNLESPHACLTIERKLFLSVTHTSVVFQHVINNNPKAGLQSSSTFLSVTHEQFRELCNVGQSISQLTQKRLLGPLFLKAIREVLIVANSDDICLDDDEADIQETLKNNLIKVLKKDIRHKLDTLKIMCEGCSSDDNQSEHACFETRLNYMDRCIASMVIHNLAHDFVYYNSQLYPYMSDSFIENLNALELFEMCKFYLSVNL</sequence>
<reference evidence="2 3" key="1">
    <citation type="journal article" date="2019" name="Sci. Rep.">
        <title>Orb-weaving spider Araneus ventricosus genome elucidates the spidroin gene catalogue.</title>
        <authorList>
            <person name="Kono N."/>
            <person name="Nakamura H."/>
            <person name="Ohtoshi R."/>
            <person name="Moran D.A.P."/>
            <person name="Shinohara A."/>
            <person name="Yoshida Y."/>
            <person name="Fujiwara M."/>
            <person name="Mori M."/>
            <person name="Tomita M."/>
            <person name="Arakawa K."/>
        </authorList>
    </citation>
    <scope>NUCLEOTIDE SEQUENCE [LARGE SCALE GENOMIC DNA]</scope>
</reference>
<evidence type="ECO:0000313" key="2">
    <source>
        <dbReference type="EMBL" id="GBM88048.1"/>
    </source>
</evidence>
<keyword evidence="3" id="KW-1185">Reference proteome</keyword>
<feature type="region of interest" description="Disordered" evidence="1">
    <location>
        <begin position="175"/>
        <end position="207"/>
    </location>
</feature>
<dbReference type="Proteomes" id="UP000499080">
    <property type="component" value="Unassembled WGS sequence"/>
</dbReference>
<dbReference type="GO" id="GO:0005829">
    <property type="term" value="C:cytosol"/>
    <property type="evidence" value="ECO:0007669"/>
    <property type="project" value="TreeGrafter"/>
</dbReference>
<proteinExistence type="predicted"/>
<dbReference type="InterPro" id="IPR000358">
    <property type="entry name" value="RNR_small_fam"/>
</dbReference>
<comment type="caution">
    <text evidence="2">The sequence shown here is derived from an EMBL/GenBank/DDBJ whole genome shotgun (WGS) entry which is preliminary data.</text>
</comment>
<organism evidence="2 3">
    <name type="scientific">Araneus ventricosus</name>
    <name type="common">Orbweaver spider</name>
    <name type="synonym">Epeira ventricosa</name>
    <dbReference type="NCBI Taxonomy" id="182803"/>
    <lineage>
        <taxon>Eukaryota</taxon>
        <taxon>Metazoa</taxon>
        <taxon>Ecdysozoa</taxon>
        <taxon>Arthropoda</taxon>
        <taxon>Chelicerata</taxon>
        <taxon>Arachnida</taxon>
        <taxon>Araneae</taxon>
        <taxon>Araneomorphae</taxon>
        <taxon>Entelegynae</taxon>
        <taxon>Araneoidea</taxon>
        <taxon>Araneidae</taxon>
        <taxon>Araneus</taxon>
    </lineage>
</organism>
<dbReference type="PANTHER" id="PTHR23409:SF21">
    <property type="entry name" value="CAPSID PROTEIN"/>
    <property type="match status" value="1"/>
</dbReference>
<accession>A0A4Y2JF39</accession>
<dbReference type="EMBL" id="BGPR01003431">
    <property type="protein sequence ID" value="GBM88048.1"/>
    <property type="molecule type" value="Genomic_DNA"/>
</dbReference>
<dbReference type="GO" id="GO:0009263">
    <property type="term" value="P:deoxyribonucleotide biosynthetic process"/>
    <property type="evidence" value="ECO:0007669"/>
    <property type="project" value="InterPro"/>
</dbReference>
<dbReference type="AlphaFoldDB" id="A0A4Y2JF39"/>
<dbReference type="PANTHER" id="PTHR23409">
    <property type="entry name" value="RIBONUCLEOSIDE-DIPHOSPHATE REDUCTASE SMALL CHAIN"/>
    <property type="match status" value="1"/>
</dbReference>
<dbReference type="OrthoDB" id="6414117at2759"/>
<protein>
    <submittedName>
        <fullName evidence="2">Uncharacterized protein</fullName>
    </submittedName>
</protein>
<dbReference type="GO" id="GO:0004748">
    <property type="term" value="F:ribonucleoside-diphosphate reductase activity, thioredoxin disulfide as acceptor"/>
    <property type="evidence" value="ECO:0007669"/>
    <property type="project" value="TreeGrafter"/>
</dbReference>
<evidence type="ECO:0000256" key="1">
    <source>
        <dbReference type="SAM" id="MobiDB-lite"/>
    </source>
</evidence>
<name>A0A4Y2JF39_ARAVE</name>
<evidence type="ECO:0000313" key="3">
    <source>
        <dbReference type="Proteomes" id="UP000499080"/>
    </source>
</evidence>
<gene>
    <name evidence="2" type="ORF">AVEN_215117_1</name>
</gene>